<organism evidence="1 2">
    <name type="scientific">Nonomuraea bangladeshensis</name>
    <dbReference type="NCBI Taxonomy" id="404385"/>
    <lineage>
        <taxon>Bacteria</taxon>
        <taxon>Bacillati</taxon>
        <taxon>Actinomycetota</taxon>
        <taxon>Actinomycetes</taxon>
        <taxon>Streptosporangiales</taxon>
        <taxon>Streptosporangiaceae</taxon>
        <taxon>Nonomuraea</taxon>
    </lineage>
</organism>
<dbReference type="SMART" id="SM00028">
    <property type="entry name" value="TPR"/>
    <property type="match status" value="4"/>
</dbReference>
<dbReference type="InterPro" id="IPR011990">
    <property type="entry name" value="TPR-like_helical_dom_sf"/>
</dbReference>
<protein>
    <submittedName>
        <fullName evidence="1">Tetratricopeptide repeat protein</fullName>
    </submittedName>
</protein>
<evidence type="ECO:0000313" key="2">
    <source>
        <dbReference type="Proteomes" id="UP001552427"/>
    </source>
</evidence>
<dbReference type="SUPFAM" id="SSF48452">
    <property type="entry name" value="TPR-like"/>
    <property type="match status" value="1"/>
</dbReference>
<dbReference type="InterPro" id="IPR019734">
    <property type="entry name" value="TPR_rpt"/>
</dbReference>
<dbReference type="EMBL" id="JBFARM010000003">
    <property type="protein sequence ID" value="MEV4285808.1"/>
    <property type="molecule type" value="Genomic_DNA"/>
</dbReference>
<comment type="caution">
    <text evidence="1">The sequence shown here is derived from an EMBL/GenBank/DDBJ whole genome shotgun (WGS) entry which is preliminary data.</text>
</comment>
<proteinExistence type="predicted"/>
<keyword evidence="2" id="KW-1185">Reference proteome</keyword>
<dbReference type="Gene3D" id="1.25.40.10">
    <property type="entry name" value="Tetratricopeptide repeat domain"/>
    <property type="match status" value="2"/>
</dbReference>
<dbReference type="Proteomes" id="UP001552427">
    <property type="component" value="Unassembled WGS sequence"/>
</dbReference>
<name>A0ABV3GZT8_9ACTN</name>
<sequence>MLDCAWSLRWFAGRWIQWPYWPEVFRLGAKAGTALGDPGHQAALLRYLAVHHTIPQVDPEVELRAANEVLDYGFQSGWGAMYVGRALLRLGQPDEAIVSVSRSAEMFKADSELEAYSQSLGLLGECLCGAGRHAEALELYTEMYELTSDENSGMTPSVAALTRPHARGAIALCLSELGRHAEAIPAYIEALTLFEQFPVAPSKGRCMVRLAESLAAAGRIGESRQTYLRAAEVFEAVGDPEAAARLRGLASG</sequence>
<evidence type="ECO:0000313" key="1">
    <source>
        <dbReference type="EMBL" id="MEV4285808.1"/>
    </source>
</evidence>
<reference evidence="1 2" key="1">
    <citation type="submission" date="2024-06" db="EMBL/GenBank/DDBJ databases">
        <title>The Natural Products Discovery Center: Release of the First 8490 Sequenced Strains for Exploring Actinobacteria Biosynthetic Diversity.</title>
        <authorList>
            <person name="Kalkreuter E."/>
            <person name="Kautsar S.A."/>
            <person name="Yang D."/>
            <person name="Bader C.D."/>
            <person name="Teijaro C.N."/>
            <person name="Fluegel L."/>
            <person name="Davis C.M."/>
            <person name="Simpson J.R."/>
            <person name="Lauterbach L."/>
            <person name="Steele A.D."/>
            <person name="Gui C."/>
            <person name="Meng S."/>
            <person name="Li G."/>
            <person name="Viehrig K."/>
            <person name="Ye F."/>
            <person name="Su P."/>
            <person name="Kiefer A.F."/>
            <person name="Nichols A."/>
            <person name="Cepeda A.J."/>
            <person name="Yan W."/>
            <person name="Fan B."/>
            <person name="Jiang Y."/>
            <person name="Adhikari A."/>
            <person name="Zheng C.-J."/>
            <person name="Schuster L."/>
            <person name="Cowan T.M."/>
            <person name="Smanski M.J."/>
            <person name="Chevrette M.G."/>
            <person name="De Carvalho L.P.S."/>
            <person name="Shen B."/>
        </authorList>
    </citation>
    <scope>NUCLEOTIDE SEQUENCE [LARGE SCALE GENOMIC DNA]</scope>
    <source>
        <strain evidence="1 2">NPDC049574</strain>
    </source>
</reference>
<accession>A0ABV3GZT8</accession>
<dbReference type="RefSeq" id="WP_364446980.1">
    <property type="nucleotide sequence ID" value="NZ_JBFARM010000003.1"/>
</dbReference>
<dbReference type="Pfam" id="PF13424">
    <property type="entry name" value="TPR_12"/>
    <property type="match status" value="2"/>
</dbReference>
<gene>
    <name evidence="1" type="ORF">AB0K40_09915</name>
</gene>